<feature type="compositionally biased region" description="Acidic residues" evidence="1">
    <location>
        <begin position="70"/>
        <end position="83"/>
    </location>
</feature>
<proteinExistence type="predicted"/>
<protein>
    <recommendedName>
        <fullName evidence="4">DUF5709 domain-containing protein</fullName>
    </recommendedName>
</protein>
<dbReference type="Proteomes" id="UP000221369">
    <property type="component" value="Unassembled WGS sequence"/>
</dbReference>
<evidence type="ECO:0000256" key="1">
    <source>
        <dbReference type="SAM" id="MobiDB-lite"/>
    </source>
</evidence>
<comment type="caution">
    <text evidence="2">The sequence shown here is derived from an EMBL/GenBank/DDBJ whole genome shotgun (WGS) entry which is preliminary data.</text>
</comment>
<dbReference type="AlphaFoldDB" id="A0A2A9DVS1"/>
<evidence type="ECO:0000313" key="2">
    <source>
        <dbReference type="EMBL" id="PFG30040.1"/>
    </source>
</evidence>
<gene>
    <name evidence="2" type="ORF">ATJ78_0960</name>
</gene>
<evidence type="ECO:0008006" key="4">
    <source>
        <dbReference type="Google" id="ProtNLM"/>
    </source>
</evidence>
<feature type="region of interest" description="Disordered" evidence="1">
    <location>
        <begin position="1"/>
        <end position="83"/>
    </location>
</feature>
<reference evidence="2 3" key="1">
    <citation type="submission" date="2017-10" db="EMBL/GenBank/DDBJ databases">
        <title>Sequencing the genomes of 1000 actinobacteria strains.</title>
        <authorList>
            <person name="Klenk H.-P."/>
        </authorList>
    </citation>
    <scope>NUCLEOTIDE SEQUENCE [LARGE SCALE GENOMIC DNA]</scope>
    <source>
        <strain evidence="2 3">DSM 21798</strain>
    </source>
</reference>
<name>A0A2A9DVS1_9MICO</name>
<keyword evidence="3" id="KW-1185">Reference proteome</keyword>
<dbReference type="EMBL" id="PDJE01000001">
    <property type="protein sequence ID" value="PFG30040.1"/>
    <property type="molecule type" value="Genomic_DNA"/>
</dbReference>
<accession>A0A2A9DVS1</accession>
<organism evidence="2 3">
    <name type="scientific">Paramicrobacterium agarici</name>
    <dbReference type="NCBI Taxonomy" id="630514"/>
    <lineage>
        <taxon>Bacteria</taxon>
        <taxon>Bacillati</taxon>
        <taxon>Actinomycetota</taxon>
        <taxon>Actinomycetes</taxon>
        <taxon>Micrococcales</taxon>
        <taxon>Microbacteriaceae</taxon>
        <taxon>Paramicrobacterium</taxon>
    </lineage>
</organism>
<dbReference type="RefSeq" id="WP_098406551.1">
    <property type="nucleotide sequence ID" value="NZ_PDJE01000001.1"/>
</dbReference>
<evidence type="ECO:0000313" key="3">
    <source>
        <dbReference type="Proteomes" id="UP000221369"/>
    </source>
</evidence>
<sequence>MNSTPDAVSPSGDADAVQPLRDDDATSTGAQDDAAQQEWERTDGEIPAEDPPRTMVRPETQGVDPVIADLGDEGEGDLAPEDA</sequence>